<dbReference type="EMBL" id="NNSR01000073">
    <property type="protein sequence ID" value="PKD26945.1"/>
    <property type="molecule type" value="Genomic_DNA"/>
</dbReference>
<proteinExistence type="inferred from homology"/>
<dbReference type="AlphaFoldDB" id="A0A2N0UIY9"/>
<dbReference type="RefSeq" id="WP_101029727.1">
    <property type="nucleotide sequence ID" value="NZ_CABMMZ010000073.1"/>
</dbReference>
<dbReference type="Gene3D" id="3.30.70.1950">
    <property type="match status" value="1"/>
</dbReference>
<evidence type="ECO:0000256" key="1">
    <source>
        <dbReference type="ARBA" id="ARBA00005397"/>
    </source>
</evidence>
<evidence type="ECO:0000313" key="3">
    <source>
        <dbReference type="Proteomes" id="UP000233425"/>
    </source>
</evidence>
<dbReference type="InterPro" id="IPR038471">
    <property type="entry name" value="MecA_C_sf"/>
</dbReference>
<organism evidence="2 3">
    <name type="scientific">Ruminococcus bromii</name>
    <dbReference type="NCBI Taxonomy" id="40518"/>
    <lineage>
        <taxon>Bacteria</taxon>
        <taxon>Bacillati</taxon>
        <taxon>Bacillota</taxon>
        <taxon>Clostridia</taxon>
        <taxon>Eubacteriales</taxon>
        <taxon>Oscillospiraceae</taxon>
        <taxon>Ruminococcus</taxon>
    </lineage>
</organism>
<comment type="similarity">
    <text evidence="1">Belongs to the MecA family.</text>
</comment>
<name>A0A2N0UIY9_9FIRM</name>
<reference evidence="2" key="1">
    <citation type="journal article" date="2018" name="Environ. Microbiol.">
        <title>Sporulation capability and amylosome conservation among diverse human colonic and rumen isolates of the keystone starch-degrader Ruminococcus bromii.</title>
        <authorList>
            <person name="Mukhopadhya I."/>
            <person name="Morais S."/>
            <person name="Laverde-Gomez J."/>
            <person name="Sheridan P.O."/>
            <person name="Walker A.W."/>
            <person name="Kelly W."/>
            <person name="Klieve A.V."/>
            <person name="Ouwerkerk D."/>
            <person name="Duncan S.H."/>
            <person name="Louis P."/>
            <person name="Koropatkin N."/>
            <person name="Cockburn D."/>
            <person name="Kibler R."/>
            <person name="Cooper P.J."/>
            <person name="Sandoval C."/>
            <person name="Crost E."/>
            <person name="Juge N."/>
            <person name="Bayer E.A."/>
            <person name="Flint H.J."/>
        </authorList>
    </citation>
    <scope>NUCLEOTIDE SEQUENCE [LARGE SCALE GENOMIC DNA]</scope>
    <source>
        <strain evidence="2">ATCC 27255</strain>
    </source>
</reference>
<evidence type="ECO:0000313" key="2">
    <source>
        <dbReference type="EMBL" id="PKD26945.1"/>
    </source>
</evidence>
<protein>
    <submittedName>
        <fullName evidence="2">Negative regulator of genetic competence, sporulation and motility</fullName>
    </submittedName>
</protein>
<keyword evidence="3" id="KW-1185">Reference proteome</keyword>
<sequence length="184" mass="20926">MTVDKLGDNKLLIKLDESDMENFELDFGKMSLENEDNQKVIIGLMRLACCRAGLDTNGKNVKIEAFSFGNECCILVTANPKKRKYRLKKSDSGLCWKMANASDFLNAVEVLYRSNICCRKSSAYEMSGNYYLVFDYFSLPKHMIRVLSEYGERQKHRNAAARVRENANLLCHTDAVAVIGKFLV</sequence>
<dbReference type="Pfam" id="PF05389">
    <property type="entry name" value="MecA"/>
    <property type="match status" value="1"/>
</dbReference>
<comment type="caution">
    <text evidence="2">The sequence shown here is derived from an EMBL/GenBank/DDBJ whole genome shotgun (WGS) entry which is preliminary data.</text>
</comment>
<dbReference type="InterPro" id="IPR008681">
    <property type="entry name" value="Neg-reg_MecA"/>
</dbReference>
<gene>
    <name evidence="2" type="ORF">RBATCC27255_01811</name>
</gene>
<dbReference type="Proteomes" id="UP000233425">
    <property type="component" value="Unassembled WGS sequence"/>
</dbReference>
<accession>A0A2N0UIY9</accession>